<proteinExistence type="predicted"/>
<reference evidence="1 2" key="1">
    <citation type="submission" date="2019-04" db="EMBL/GenBank/DDBJ databases">
        <title>Streptomyces oryziradicis sp. nov., a novel actinomycete isolated from rhizosphere soil of rice (Oryza sativa L.).</title>
        <authorList>
            <person name="Li C."/>
        </authorList>
    </citation>
    <scope>NUCLEOTIDE SEQUENCE [LARGE SCALE GENOMIC DNA]</scope>
    <source>
        <strain evidence="1 2">NEAU-C40</strain>
    </source>
</reference>
<organism evidence="1 2">
    <name type="scientific">Actinacidiphila oryziradicis</name>
    <dbReference type="NCBI Taxonomy" id="2571141"/>
    <lineage>
        <taxon>Bacteria</taxon>
        <taxon>Bacillati</taxon>
        <taxon>Actinomycetota</taxon>
        <taxon>Actinomycetes</taxon>
        <taxon>Kitasatosporales</taxon>
        <taxon>Streptomycetaceae</taxon>
        <taxon>Actinacidiphila</taxon>
    </lineage>
</organism>
<dbReference type="OrthoDB" id="3298361at2"/>
<dbReference type="EMBL" id="SUMC01000245">
    <property type="protein sequence ID" value="TJZ93621.1"/>
    <property type="molecule type" value="Genomic_DNA"/>
</dbReference>
<evidence type="ECO:0000313" key="2">
    <source>
        <dbReference type="Proteomes" id="UP000305778"/>
    </source>
</evidence>
<sequence length="98" mass="10734">MFCTYTGPKSSSHEAHDQLARRFEVLLPRLNERQRRLALPHGLAGGGADYGGCVCAGNNPAFPDPADKRGAELLYRVGDLKRWARNRPRAAIGTTDLS</sequence>
<accession>A0A4U0RDZ3</accession>
<protein>
    <submittedName>
        <fullName evidence="1">Uncharacterized protein</fullName>
    </submittedName>
</protein>
<gene>
    <name evidence="1" type="ORF">FCI23_54300</name>
</gene>
<name>A0A4U0RDZ3_9ACTN</name>
<dbReference type="AlphaFoldDB" id="A0A4U0RDZ3"/>
<evidence type="ECO:0000313" key="1">
    <source>
        <dbReference type="EMBL" id="TJZ93621.1"/>
    </source>
</evidence>
<comment type="caution">
    <text evidence="1">The sequence shown here is derived from an EMBL/GenBank/DDBJ whole genome shotgun (WGS) entry which is preliminary data.</text>
</comment>
<keyword evidence="2" id="KW-1185">Reference proteome</keyword>
<dbReference type="Proteomes" id="UP000305778">
    <property type="component" value="Unassembled WGS sequence"/>
</dbReference>